<comment type="caution">
    <text evidence="1">The sequence shown here is derived from an EMBL/GenBank/DDBJ whole genome shotgun (WGS) entry which is preliminary data.</text>
</comment>
<gene>
    <name evidence="1" type="ORF">RM698_20690</name>
</gene>
<accession>A0ABU2R855</accession>
<reference evidence="2" key="1">
    <citation type="submission" date="2023-07" db="EMBL/GenBank/DDBJ databases">
        <title>30 novel species of actinomycetes from the DSMZ collection.</title>
        <authorList>
            <person name="Nouioui I."/>
        </authorList>
    </citation>
    <scope>NUCLEOTIDE SEQUENCE [LARGE SCALE GENOMIC DNA]</scope>
    <source>
        <strain evidence="2">DSM 41979</strain>
    </source>
</reference>
<dbReference type="Gene3D" id="3.50.50.60">
    <property type="entry name" value="FAD/NAD(P)-binding domain"/>
    <property type="match status" value="1"/>
</dbReference>
<protein>
    <submittedName>
        <fullName evidence="1">Lycopene cyclase family protein</fullName>
    </submittedName>
</protein>
<dbReference type="InterPro" id="IPR036188">
    <property type="entry name" value="FAD/NAD-bd_sf"/>
</dbReference>
<dbReference type="SUPFAM" id="SSF51905">
    <property type="entry name" value="FAD/NAD(P)-binding domain"/>
    <property type="match status" value="1"/>
</dbReference>
<evidence type="ECO:0000313" key="1">
    <source>
        <dbReference type="EMBL" id="MDT0411450.1"/>
    </source>
</evidence>
<evidence type="ECO:0000313" key="2">
    <source>
        <dbReference type="Proteomes" id="UP001183610"/>
    </source>
</evidence>
<dbReference type="RefSeq" id="WP_010273206.1">
    <property type="nucleotide sequence ID" value="NZ_JAVRET010000051.1"/>
</dbReference>
<keyword evidence="2" id="KW-1185">Reference proteome</keyword>
<dbReference type="Pfam" id="PF05834">
    <property type="entry name" value="Lycopene_cycl"/>
    <property type="match status" value="1"/>
</dbReference>
<dbReference type="Proteomes" id="UP001183610">
    <property type="component" value="Unassembled WGS sequence"/>
</dbReference>
<sequence>MERAEVVIVGAGASGLSLALALAEHAPGAAPVVVLDAADAGLRPVDRTWCWWEAAHGPYDDMLAASWDRLRLVGADGEVVPLRLPESRYKMLRSPVFEAGARERLAHAAGTRLVPGTVVGIVPRADGSLVRARDARDREFTVRARWVFDSRPVSPLPPARTLLWQHFRGWFLRTAAPVFTPGAVDLMDFRTPQPARGLSFCYVLPLGPCEALVEYTEFSRQRLTRAAYERELRRYVREVLGVDAYEVTGSEQGAIPMTDAVFGRRAGPGVFRIGTAGGATRPATGYTFAAVQRQARAVAERLARGAEPVPPPSYGRRARAMDAVLLRALDRGRVRGPEFFTGLFGGVPVERVLRFLDGRTTWAEDLGIGLRVPVGAMTATALELPFVRRRPGG</sequence>
<organism evidence="1 2">
    <name type="scientific">Streptomyces evansiae</name>
    <dbReference type="NCBI Taxonomy" id="3075535"/>
    <lineage>
        <taxon>Bacteria</taxon>
        <taxon>Bacillati</taxon>
        <taxon>Actinomycetota</taxon>
        <taxon>Actinomycetes</taxon>
        <taxon>Kitasatosporales</taxon>
        <taxon>Streptomycetaceae</taxon>
        <taxon>Streptomyces</taxon>
    </lineage>
</organism>
<dbReference type="EMBL" id="JAVRET010000051">
    <property type="protein sequence ID" value="MDT0411450.1"/>
    <property type="molecule type" value="Genomic_DNA"/>
</dbReference>
<proteinExistence type="predicted"/>
<name>A0ABU2R855_9ACTN</name>